<proteinExistence type="inferred from homology"/>
<comment type="catalytic activity">
    <reaction evidence="6 8 9">
        <text>an N-acyl-L-alpha-aminoacyl-tRNA + H2O = an N-acyl-L-amino acid + a tRNA + H(+)</text>
        <dbReference type="Rhea" id="RHEA:54448"/>
        <dbReference type="Rhea" id="RHEA-COMP:10123"/>
        <dbReference type="Rhea" id="RHEA-COMP:13883"/>
        <dbReference type="ChEBI" id="CHEBI:15377"/>
        <dbReference type="ChEBI" id="CHEBI:15378"/>
        <dbReference type="ChEBI" id="CHEBI:59874"/>
        <dbReference type="ChEBI" id="CHEBI:78442"/>
        <dbReference type="ChEBI" id="CHEBI:138191"/>
        <dbReference type="EC" id="3.1.1.29"/>
    </reaction>
</comment>
<dbReference type="GO" id="GO:0000049">
    <property type="term" value="F:tRNA binding"/>
    <property type="evidence" value="ECO:0007669"/>
    <property type="project" value="UniProtKB-UniRule"/>
</dbReference>
<dbReference type="PROSITE" id="PS01195">
    <property type="entry name" value="PEPT_TRNA_HYDROL_1"/>
    <property type="match status" value="1"/>
</dbReference>
<dbReference type="InterPro" id="IPR036416">
    <property type="entry name" value="Pept_tRNA_hydro_sf"/>
</dbReference>
<feature type="binding site" evidence="8">
    <location>
        <position position="66"/>
    </location>
    <ligand>
        <name>tRNA</name>
        <dbReference type="ChEBI" id="CHEBI:17843"/>
    </ligand>
</feature>
<name>A0A154BQQ0_ANASB</name>
<evidence type="ECO:0000313" key="12">
    <source>
        <dbReference type="Proteomes" id="UP000076268"/>
    </source>
</evidence>
<dbReference type="GO" id="GO:0072344">
    <property type="term" value="P:rescue of stalled ribosome"/>
    <property type="evidence" value="ECO:0007669"/>
    <property type="project" value="UniProtKB-UniRule"/>
</dbReference>
<dbReference type="SUPFAM" id="SSF53178">
    <property type="entry name" value="Peptidyl-tRNA hydrolase-like"/>
    <property type="match status" value="1"/>
</dbReference>
<dbReference type="GO" id="GO:0006515">
    <property type="term" value="P:protein quality control for misfolded or incompletely synthesized proteins"/>
    <property type="evidence" value="ECO:0007669"/>
    <property type="project" value="UniProtKB-UniRule"/>
</dbReference>
<dbReference type="AlphaFoldDB" id="A0A154BQQ0"/>
<sequence length="186" mass="20576">MKIIAGLGNPGSEYSATRHNVGFLAVEELAKRWDVDSWRNRHEALCVEYRGGSEPVLLVKPQTYMNLSGSAVGELVRWYKLKAEDVIVIYDDLDLPVGKLRLRPQGGSGGHKGIESLLVHLSTENFCRIRVGIGRPPAGWETANYVLGRFSPEETPLVAETIVKAADAAEYILKHGITKAMNLYSR</sequence>
<evidence type="ECO:0000256" key="8">
    <source>
        <dbReference type="HAMAP-Rule" id="MF_00083"/>
    </source>
</evidence>
<accession>A0A154BQQ0</accession>
<dbReference type="Pfam" id="PF01195">
    <property type="entry name" value="Pept_tRNA_hydro"/>
    <property type="match status" value="1"/>
</dbReference>
<feature type="site" description="Stabilizes the basic form of H active site to accept a proton" evidence="8">
    <location>
        <position position="91"/>
    </location>
</feature>
<gene>
    <name evidence="8" type="primary">pth</name>
    <name evidence="11" type="ORF">AXX12_07715</name>
</gene>
<comment type="function">
    <text evidence="8">Hydrolyzes ribosome-free peptidyl-tRNAs (with 1 or more amino acids incorporated), which drop off the ribosome during protein synthesis, or as a result of ribosome stalling.</text>
</comment>
<evidence type="ECO:0000256" key="9">
    <source>
        <dbReference type="RuleBase" id="RU000673"/>
    </source>
</evidence>
<evidence type="ECO:0000256" key="2">
    <source>
        <dbReference type="ARBA" id="ARBA00022555"/>
    </source>
</evidence>
<comment type="subunit">
    <text evidence="8">Monomer.</text>
</comment>
<dbReference type="OrthoDB" id="9800507at2"/>
<dbReference type="GO" id="GO:0005737">
    <property type="term" value="C:cytoplasm"/>
    <property type="evidence" value="ECO:0007669"/>
    <property type="project" value="UniProtKB-SubCell"/>
</dbReference>
<protein>
    <recommendedName>
        <fullName evidence="7 8">Peptidyl-tRNA hydrolase</fullName>
        <shortName evidence="8">Pth</shortName>
        <ecNumber evidence="1 8">3.1.1.29</ecNumber>
    </recommendedName>
</protein>
<comment type="caution">
    <text evidence="8">Lacks conserved residue(s) required for the propagation of feature annotation.</text>
</comment>
<evidence type="ECO:0000313" key="11">
    <source>
        <dbReference type="EMBL" id="KYZ76314.1"/>
    </source>
</evidence>
<reference evidence="11 12" key="1">
    <citation type="submission" date="2016-02" db="EMBL/GenBank/DDBJ databases">
        <title>Anaerosporomusa subterraneum gen. nov., sp. nov., a spore-forming obligate anaerobe isolated from saprolite.</title>
        <authorList>
            <person name="Choi J.K."/>
            <person name="Shah M."/>
            <person name="Yee N."/>
        </authorList>
    </citation>
    <scope>NUCLEOTIDE SEQUENCE [LARGE SCALE GENOMIC DNA]</scope>
    <source>
        <strain evidence="11 12">RU4</strain>
    </source>
</reference>
<feature type="active site" description="Proton acceptor" evidence="8">
    <location>
        <position position="19"/>
    </location>
</feature>
<comment type="subcellular location">
    <subcellularLocation>
        <location evidence="8">Cytoplasm</location>
    </subcellularLocation>
</comment>
<evidence type="ECO:0000256" key="5">
    <source>
        <dbReference type="ARBA" id="ARBA00038063"/>
    </source>
</evidence>
<dbReference type="Gene3D" id="3.40.50.1470">
    <property type="entry name" value="Peptidyl-tRNA hydrolase"/>
    <property type="match status" value="1"/>
</dbReference>
<keyword evidence="4 8" id="KW-0694">RNA-binding</keyword>
<dbReference type="CDD" id="cd00462">
    <property type="entry name" value="PTH"/>
    <property type="match status" value="1"/>
</dbReference>
<evidence type="ECO:0000256" key="1">
    <source>
        <dbReference type="ARBA" id="ARBA00013260"/>
    </source>
</evidence>
<dbReference type="EMBL" id="LSGP01000017">
    <property type="protein sequence ID" value="KYZ76314.1"/>
    <property type="molecule type" value="Genomic_DNA"/>
</dbReference>
<dbReference type="PANTHER" id="PTHR17224">
    <property type="entry name" value="PEPTIDYL-TRNA HYDROLASE"/>
    <property type="match status" value="1"/>
</dbReference>
<dbReference type="RefSeq" id="WP_066241557.1">
    <property type="nucleotide sequence ID" value="NZ_LSGP01000017.1"/>
</dbReference>
<keyword evidence="8" id="KW-0963">Cytoplasm</keyword>
<comment type="function">
    <text evidence="8">Catalyzes the release of premature peptidyl moieties from peptidyl-tRNA molecules trapped in stalled 50S ribosomal subunits, and thus maintains levels of free tRNAs and 50S ribosomes.</text>
</comment>
<evidence type="ECO:0000256" key="3">
    <source>
        <dbReference type="ARBA" id="ARBA00022801"/>
    </source>
</evidence>
<dbReference type="InterPro" id="IPR018171">
    <property type="entry name" value="Pept_tRNA_hydro_CS"/>
</dbReference>
<evidence type="ECO:0000256" key="10">
    <source>
        <dbReference type="RuleBase" id="RU004320"/>
    </source>
</evidence>
<comment type="similarity">
    <text evidence="5 8 10">Belongs to the PTH family.</text>
</comment>
<dbReference type="STRING" id="1794912.AXX12_07715"/>
<keyword evidence="3 8" id="KW-0378">Hydrolase</keyword>
<dbReference type="NCBIfam" id="TIGR00447">
    <property type="entry name" value="pth"/>
    <property type="match status" value="1"/>
</dbReference>
<comment type="caution">
    <text evidence="11">The sequence shown here is derived from an EMBL/GenBank/DDBJ whole genome shotgun (WGS) entry which is preliminary data.</text>
</comment>
<keyword evidence="12" id="KW-1185">Reference proteome</keyword>
<feature type="site" description="Discriminates between blocked and unblocked aminoacyl-tRNA" evidence="8">
    <location>
        <position position="9"/>
    </location>
</feature>
<dbReference type="PANTHER" id="PTHR17224:SF1">
    <property type="entry name" value="PEPTIDYL-TRNA HYDROLASE"/>
    <property type="match status" value="1"/>
</dbReference>
<dbReference type="FunFam" id="3.40.50.1470:FF:000001">
    <property type="entry name" value="Peptidyl-tRNA hydrolase"/>
    <property type="match status" value="1"/>
</dbReference>
<evidence type="ECO:0000256" key="6">
    <source>
        <dbReference type="ARBA" id="ARBA00048707"/>
    </source>
</evidence>
<dbReference type="HAMAP" id="MF_00083">
    <property type="entry name" value="Pept_tRNA_hydro_bact"/>
    <property type="match status" value="1"/>
</dbReference>
<dbReference type="InterPro" id="IPR001328">
    <property type="entry name" value="Pept_tRNA_hydro"/>
</dbReference>
<keyword evidence="2 8" id="KW-0820">tRNA-binding</keyword>
<organism evidence="11 12">
    <name type="scientific">Anaerosporomusa subterranea</name>
    <dbReference type="NCBI Taxonomy" id="1794912"/>
    <lineage>
        <taxon>Bacteria</taxon>
        <taxon>Bacillati</taxon>
        <taxon>Bacillota</taxon>
        <taxon>Negativicutes</taxon>
        <taxon>Acetonemataceae</taxon>
        <taxon>Anaerosporomusa</taxon>
    </lineage>
</organism>
<dbReference type="GO" id="GO:0004045">
    <property type="term" value="F:peptidyl-tRNA hydrolase activity"/>
    <property type="evidence" value="ECO:0007669"/>
    <property type="project" value="UniProtKB-UniRule"/>
</dbReference>
<evidence type="ECO:0000256" key="4">
    <source>
        <dbReference type="ARBA" id="ARBA00022884"/>
    </source>
</evidence>
<dbReference type="EC" id="3.1.1.29" evidence="1 8"/>
<feature type="binding site" evidence="8">
    <location>
        <position position="14"/>
    </location>
    <ligand>
        <name>tRNA</name>
        <dbReference type="ChEBI" id="CHEBI:17843"/>
    </ligand>
</feature>
<feature type="binding site" evidence="8">
    <location>
        <position position="64"/>
    </location>
    <ligand>
        <name>tRNA</name>
        <dbReference type="ChEBI" id="CHEBI:17843"/>
    </ligand>
</feature>
<evidence type="ECO:0000256" key="7">
    <source>
        <dbReference type="ARBA" id="ARBA00050038"/>
    </source>
</evidence>
<dbReference type="Proteomes" id="UP000076268">
    <property type="component" value="Unassembled WGS sequence"/>
</dbReference>